<proteinExistence type="predicted"/>
<keyword evidence="2" id="KW-1185">Reference proteome</keyword>
<dbReference type="Proteomes" id="UP000223102">
    <property type="component" value="Segment"/>
</dbReference>
<evidence type="ECO:0000313" key="2">
    <source>
        <dbReference type="Proteomes" id="UP000223102"/>
    </source>
</evidence>
<protein>
    <submittedName>
        <fullName evidence="1">Uncharacterized protein</fullName>
    </submittedName>
</protein>
<accession>A0A218KBV2</accession>
<organism evidence="1 2">
    <name type="scientific">Bacillus phage PBC2</name>
    <dbReference type="NCBI Taxonomy" id="1675029"/>
    <lineage>
        <taxon>Viruses</taxon>
        <taxon>Duplodnaviria</taxon>
        <taxon>Heunggongvirae</taxon>
        <taxon>Uroviricota</taxon>
        <taxon>Caudoviricetes</taxon>
        <taxon>Andregratiavirinae</taxon>
        <taxon>Haetaevirus</taxon>
        <taxon>Haetaevirus PBC2</taxon>
    </lineage>
</organism>
<dbReference type="EMBL" id="KT070867">
    <property type="protein sequence ID" value="AKQ08379.1"/>
    <property type="molecule type" value="Genomic_DNA"/>
</dbReference>
<reference evidence="1 2" key="1">
    <citation type="submission" date="2015-06" db="EMBL/GenBank/DDBJ databases">
        <title>Complete genome sequence of Bacillus cereus phage PBC2.</title>
        <authorList>
            <person name="Kong M."/>
            <person name="Ryu S."/>
        </authorList>
    </citation>
    <scope>NUCLEOTIDE SEQUENCE [LARGE SCALE GENOMIC DNA]</scope>
</reference>
<evidence type="ECO:0000313" key="1">
    <source>
        <dbReference type="EMBL" id="AKQ08379.1"/>
    </source>
</evidence>
<name>A0A218KBV2_9CAUD</name>
<gene>
    <name evidence="1" type="ORF">PBC2_064</name>
</gene>
<sequence length="59" mass="6715">MEKISVKCHVAKNDELVVDYGNGYFGIDLYQGGNERGGILINHENAEKMYEFLKKHLGK</sequence>